<gene>
    <name evidence="1" type="ORF">EZS27_027186</name>
</gene>
<evidence type="ECO:0000313" key="1">
    <source>
        <dbReference type="EMBL" id="KAA6323362.1"/>
    </source>
</evidence>
<proteinExistence type="predicted"/>
<protein>
    <submittedName>
        <fullName evidence="1">Uncharacterized protein</fullName>
    </submittedName>
</protein>
<dbReference type="EMBL" id="SNRY01002824">
    <property type="protein sequence ID" value="KAA6323362.1"/>
    <property type="molecule type" value="Genomic_DNA"/>
</dbReference>
<dbReference type="AlphaFoldDB" id="A0A5J4QPB1"/>
<reference evidence="1" key="1">
    <citation type="submission" date="2019-03" db="EMBL/GenBank/DDBJ databases">
        <title>Single cell metagenomics reveals metabolic interactions within the superorganism composed of flagellate Streblomastix strix and complex community of Bacteroidetes bacteria on its surface.</title>
        <authorList>
            <person name="Treitli S.C."/>
            <person name="Kolisko M."/>
            <person name="Husnik F."/>
            <person name="Keeling P."/>
            <person name="Hampl V."/>
        </authorList>
    </citation>
    <scope>NUCLEOTIDE SEQUENCE</scope>
    <source>
        <strain evidence="1">STM</strain>
    </source>
</reference>
<sequence>MENQNQASTVDKETGNPQQIISKELVDITLELKRISDYFIAYGKKTDESEEWIHSVLFDIKNDLSDSSIKCNFII</sequence>
<name>A0A5J4QPB1_9ZZZZ</name>
<accession>A0A5J4QPB1</accession>
<comment type="caution">
    <text evidence="1">The sequence shown here is derived from an EMBL/GenBank/DDBJ whole genome shotgun (WGS) entry which is preliminary data.</text>
</comment>
<organism evidence="1">
    <name type="scientific">termite gut metagenome</name>
    <dbReference type="NCBI Taxonomy" id="433724"/>
    <lineage>
        <taxon>unclassified sequences</taxon>
        <taxon>metagenomes</taxon>
        <taxon>organismal metagenomes</taxon>
    </lineage>
</organism>